<protein>
    <submittedName>
        <fullName evidence="7">Teichoic acid export ATP-binding protein TagH</fullName>
    </submittedName>
</protein>
<dbReference type="GO" id="GO:0016020">
    <property type="term" value="C:membrane"/>
    <property type="evidence" value="ECO:0007669"/>
    <property type="project" value="InterPro"/>
</dbReference>
<gene>
    <name evidence="7" type="ORF">BRCON_1879</name>
</gene>
<feature type="domain" description="ABC transporter" evidence="6">
    <location>
        <begin position="31"/>
        <end position="275"/>
    </location>
</feature>
<dbReference type="GO" id="GO:0005524">
    <property type="term" value="F:ATP binding"/>
    <property type="evidence" value="ECO:0007669"/>
    <property type="project" value="UniProtKB-KW"/>
</dbReference>
<evidence type="ECO:0000256" key="3">
    <source>
        <dbReference type="ARBA" id="ARBA00022741"/>
    </source>
</evidence>
<evidence type="ECO:0000313" key="8">
    <source>
        <dbReference type="Proteomes" id="UP000262583"/>
    </source>
</evidence>
<feature type="region of interest" description="Disordered" evidence="5">
    <location>
        <begin position="1"/>
        <end position="21"/>
    </location>
</feature>
<name>A0A2Z4Y6N6_SUMC1</name>
<dbReference type="InterPro" id="IPR003593">
    <property type="entry name" value="AAA+_ATPase"/>
</dbReference>
<comment type="similarity">
    <text evidence="1">Belongs to the ABC transporter superfamily.</text>
</comment>
<dbReference type="Pfam" id="PF00005">
    <property type="entry name" value="ABC_tran"/>
    <property type="match status" value="1"/>
</dbReference>
<evidence type="ECO:0000256" key="5">
    <source>
        <dbReference type="SAM" id="MobiDB-lite"/>
    </source>
</evidence>
<dbReference type="AlphaFoldDB" id="A0A2Z4Y6N6"/>
<dbReference type="SUPFAM" id="SSF52540">
    <property type="entry name" value="P-loop containing nucleoside triphosphate hydrolases"/>
    <property type="match status" value="1"/>
</dbReference>
<dbReference type="Proteomes" id="UP000262583">
    <property type="component" value="Chromosome"/>
</dbReference>
<evidence type="ECO:0000313" key="7">
    <source>
        <dbReference type="EMBL" id="AXA36656.1"/>
    </source>
</evidence>
<evidence type="ECO:0000259" key="6">
    <source>
        <dbReference type="PROSITE" id="PS50893"/>
    </source>
</evidence>
<sequence>MNVREPKAKPVTQTPHKMAPAALPLNPEHGVEVEHVAKRYRVILGEVGRIRGFLFWRWSSRHQRRDLWALDDVSFTVRKGEILGVLGPNGAGKSTLLRILGGITPPDRGVVRRGPRVAAMLDLSVGFHPALTGYENIFLAGSLLGIPRAEMRHRLPEIIAFSGLDPAALEQPIRHFSSGMTARLGFALAVHTDPDVILVDEVLAVGDSEFQIRSAQRMLKFAEEGRSMVLVSHMVDQIEHICARTLWLDRGRVMDFGPTQHVTPKYRRFLNERIHHAKEAAPSPTLATAEGIAHSAGATAETNSLKSTSQTNAVRIESLSLEDEEGRPRDRFATGAFLRAVAVVRAYTPLPRWNALVTVFNEVGDIVDDFLITEKGVSPPPLTGAVRITIAFCPLLLYRGRYELVLEIVREEDPQESFSPLRGAATSRPTPPTLARAVATFEVETDLNGIQPLVYGTMPFELEVIPKID</sequence>
<dbReference type="InterPro" id="IPR027417">
    <property type="entry name" value="P-loop_NTPase"/>
</dbReference>
<dbReference type="KEGG" id="schv:BRCON_1879"/>
<dbReference type="EMBL" id="CP030759">
    <property type="protein sequence ID" value="AXA36656.1"/>
    <property type="molecule type" value="Genomic_DNA"/>
</dbReference>
<keyword evidence="4 7" id="KW-0067">ATP-binding</keyword>
<keyword evidence="2" id="KW-0813">Transport</keyword>
<dbReference type="PANTHER" id="PTHR46743">
    <property type="entry name" value="TEICHOIC ACIDS EXPORT ATP-BINDING PROTEIN TAGH"/>
    <property type="match status" value="1"/>
</dbReference>
<dbReference type="PROSITE" id="PS50893">
    <property type="entry name" value="ABC_TRANSPORTER_2"/>
    <property type="match status" value="1"/>
</dbReference>
<proteinExistence type="inferred from homology"/>
<evidence type="ECO:0000256" key="4">
    <source>
        <dbReference type="ARBA" id="ARBA00022840"/>
    </source>
</evidence>
<dbReference type="GO" id="GO:0016887">
    <property type="term" value="F:ATP hydrolysis activity"/>
    <property type="evidence" value="ECO:0007669"/>
    <property type="project" value="InterPro"/>
</dbReference>
<evidence type="ECO:0000256" key="2">
    <source>
        <dbReference type="ARBA" id="ARBA00022448"/>
    </source>
</evidence>
<dbReference type="Gene3D" id="2.70.50.60">
    <property type="entry name" value="abc- transporter (atp binding component) like domain"/>
    <property type="match status" value="1"/>
</dbReference>
<dbReference type="SMART" id="SM00382">
    <property type="entry name" value="AAA"/>
    <property type="match status" value="1"/>
</dbReference>
<accession>A0A2Z4Y6N6</accession>
<dbReference type="Gene3D" id="3.40.50.300">
    <property type="entry name" value="P-loop containing nucleotide triphosphate hydrolases"/>
    <property type="match status" value="1"/>
</dbReference>
<organism evidence="7 8">
    <name type="scientific">Sumerlaea chitinivorans</name>
    <dbReference type="NCBI Taxonomy" id="2250252"/>
    <lineage>
        <taxon>Bacteria</taxon>
        <taxon>Candidatus Sumerlaeota</taxon>
        <taxon>Candidatus Sumerlaeia</taxon>
        <taxon>Candidatus Sumerlaeales</taxon>
        <taxon>Candidatus Sumerlaeaceae</taxon>
        <taxon>Candidatus Sumerlaea</taxon>
    </lineage>
</organism>
<dbReference type="InterPro" id="IPR003439">
    <property type="entry name" value="ABC_transporter-like_ATP-bd"/>
</dbReference>
<dbReference type="InterPro" id="IPR015860">
    <property type="entry name" value="ABC_transpr_TagH-like"/>
</dbReference>
<dbReference type="GO" id="GO:0140359">
    <property type="term" value="F:ABC-type transporter activity"/>
    <property type="evidence" value="ECO:0007669"/>
    <property type="project" value="InterPro"/>
</dbReference>
<keyword evidence="3" id="KW-0547">Nucleotide-binding</keyword>
<dbReference type="InterPro" id="IPR050683">
    <property type="entry name" value="Bact_Polysacc_Export_ATP-bd"/>
</dbReference>
<reference evidence="7 8" key="1">
    <citation type="submission" date="2018-05" db="EMBL/GenBank/DDBJ databases">
        <title>A metagenomic window into the 2 km-deep terrestrial subsurface aquifer revealed taxonomically and functionally diverse microbial community comprising novel uncultured bacterial lineages.</title>
        <authorList>
            <person name="Kadnikov V.V."/>
            <person name="Mardanov A.V."/>
            <person name="Beletsky A.V."/>
            <person name="Banks D."/>
            <person name="Pimenov N.V."/>
            <person name="Frank Y.A."/>
            <person name="Karnachuk O.V."/>
            <person name="Ravin N.V."/>
        </authorList>
    </citation>
    <scope>NUCLEOTIDE SEQUENCE [LARGE SCALE GENOMIC DNA]</scope>
    <source>
        <strain evidence="7">BY</strain>
    </source>
</reference>
<dbReference type="PANTHER" id="PTHR46743:SF2">
    <property type="entry name" value="TEICHOIC ACIDS EXPORT ATP-BINDING PROTEIN TAGH"/>
    <property type="match status" value="1"/>
</dbReference>
<dbReference type="CDD" id="cd03220">
    <property type="entry name" value="ABC_KpsT_Wzt"/>
    <property type="match status" value="1"/>
</dbReference>
<evidence type="ECO:0000256" key="1">
    <source>
        <dbReference type="ARBA" id="ARBA00005417"/>
    </source>
</evidence>